<dbReference type="HAMAP" id="MF_01366">
    <property type="entry name" value="Ribosomal_uL13"/>
    <property type="match status" value="1"/>
</dbReference>
<comment type="caution">
    <text evidence="5">The sequence shown here is derived from an EMBL/GenBank/DDBJ whole genome shotgun (WGS) entry which is preliminary data.</text>
</comment>
<dbReference type="RefSeq" id="WP_262095637.1">
    <property type="nucleotide sequence ID" value="NZ_JAOEGN010000002.1"/>
</dbReference>
<comment type="function">
    <text evidence="4">This protein is one of the early assembly proteins of the 50S ribosomal subunit, although it is not seen to bind rRNA by itself. It is important during the early stages of 50S assembly.</text>
</comment>
<evidence type="ECO:0000256" key="3">
    <source>
        <dbReference type="ARBA" id="ARBA00023274"/>
    </source>
</evidence>
<evidence type="ECO:0000256" key="1">
    <source>
        <dbReference type="ARBA" id="ARBA00006227"/>
    </source>
</evidence>
<gene>
    <name evidence="4 5" type="primary">rplM</name>
    <name evidence="5" type="ORF">N7603_01380</name>
</gene>
<evidence type="ECO:0000256" key="4">
    <source>
        <dbReference type="HAMAP-Rule" id="MF_01366"/>
    </source>
</evidence>
<dbReference type="EMBL" id="JAOEGN010000002">
    <property type="protein sequence ID" value="MCU0104303.1"/>
    <property type="molecule type" value="Genomic_DNA"/>
</dbReference>
<name>A0ABT2PXD1_9MOLU</name>
<keyword evidence="2 4" id="KW-0689">Ribosomal protein</keyword>
<organism evidence="5 6">
    <name type="scientific">Paracholeplasma vituli</name>
    <dbReference type="NCBI Taxonomy" id="69473"/>
    <lineage>
        <taxon>Bacteria</taxon>
        <taxon>Bacillati</taxon>
        <taxon>Mycoplasmatota</taxon>
        <taxon>Mollicutes</taxon>
        <taxon>Acholeplasmatales</taxon>
        <taxon>Acholeplasmataceae</taxon>
        <taxon>Paracholeplasma</taxon>
    </lineage>
</organism>
<proteinExistence type="inferred from homology"/>
<comment type="subunit">
    <text evidence="4">Part of the 50S ribosomal subunit.</text>
</comment>
<dbReference type="InterPro" id="IPR005823">
    <property type="entry name" value="Ribosomal_uL13_bac-type"/>
</dbReference>
<dbReference type="PIRSF" id="PIRSF002181">
    <property type="entry name" value="Ribosomal_L13"/>
    <property type="match status" value="1"/>
</dbReference>
<dbReference type="PANTHER" id="PTHR11545:SF2">
    <property type="entry name" value="LARGE RIBOSOMAL SUBUNIT PROTEIN UL13M"/>
    <property type="match status" value="1"/>
</dbReference>
<dbReference type="PANTHER" id="PTHR11545">
    <property type="entry name" value="RIBOSOMAL PROTEIN L13"/>
    <property type="match status" value="1"/>
</dbReference>
<protein>
    <recommendedName>
        <fullName evidence="4">Large ribosomal subunit protein uL13</fullName>
    </recommendedName>
</protein>
<dbReference type="Gene3D" id="3.90.1180.10">
    <property type="entry name" value="Ribosomal protein L13"/>
    <property type="match status" value="1"/>
</dbReference>
<dbReference type="GO" id="GO:0005840">
    <property type="term" value="C:ribosome"/>
    <property type="evidence" value="ECO:0007669"/>
    <property type="project" value="UniProtKB-KW"/>
</dbReference>
<evidence type="ECO:0000313" key="5">
    <source>
        <dbReference type="EMBL" id="MCU0104303.1"/>
    </source>
</evidence>
<dbReference type="Pfam" id="PF00572">
    <property type="entry name" value="Ribosomal_L13"/>
    <property type="match status" value="1"/>
</dbReference>
<keyword evidence="6" id="KW-1185">Reference proteome</keyword>
<evidence type="ECO:0000313" key="6">
    <source>
        <dbReference type="Proteomes" id="UP001209076"/>
    </source>
</evidence>
<comment type="similarity">
    <text evidence="1 4">Belongs to the universal ribosomal protein uL13 family.</text>
</comment>
<dbReference type="SUPFAM" id="SSF52161">
    <property type="entry name" value="Ribosomal protein L13"/>
    <property type="match status" value="1"/>
</dbReference>
<accession>A0ABT2PXD1</accession>
<dbReference type="Proteomes" id="UP001209076">
    <property type="component" value="Unassembled WGS sequence"/>
</dbReference>
<keyword evidence="3 4" id="KW-0687">Ribonucleoprotein</keyword>
<evidence type="ECO:0000256" key="2">
    <source>
        <dbReference type="ARBA" id="ARBA00022980"/>
    </source>
</evidence>
<reference evidence="6" key="1">
    <citation type="submission" date="2023-07" db="EMBL/GenBank/DDBJ databases">
        <title>Novel Mycoplasma species identified in domestic and wild animals.</title>
        <authorList>
            <person name="Volokhov D.V."/>
            <person name="Furtak V.A."/>
            <person name="Zagorodnyaya T.A."/>
        </authorList>
    </citation>
    <scope>NUCLEOTIDE SEQUENCE [LARGE SCALE GENOMIC DNA]</scope>
    <source>
        <strain evidence="6">92-19</strain>
    </source>
</reference>
<dbReference type="NCBIfam" id="TIGR01066">
    <property type="entry name" value="rplM_bact"/>
    <property type="match status" value="1"/>
</dbReference>
<sequence>MRTTTMPNPANIQRKWYVVDADGATLGRLATQVAAILKGKNNPYYAPHVDTGDNVIIINADKIQLTGKKWTGKVYYSHSDYAGSLKTTMAKDVMAKFPTRMVEKAVEGMLPHNRLGRQMFKKLYVYAGSEHPHIAQQPVKLEVL</sequence>
<dbReference type="CDD" id="cd00392">
    <property type="entry name" value="Ribosomal_L13"/>
    <property type="match status" value="1"/>
</dbReference>
<dbReference type="InterPro" id="IPR005822">
    <property type="entry name" value="Ribosomal_uL13"/>
</dbReference>
<dbReference type="InterPro" id="IPR036899">
    <property type="entry name" value="Ribosomal_uL13_sf"/>
</dbReference>